<dbReference type="InterPro" id="IPR041881">
    <property type="entry name" value="PqqD_sf"/>
</dbReference>
<evidence type="ECO:0008006" key="5">
    <source>
        <dbReference type="Google" id="ProtNLM"/>
    </source>
</evidence>
<evidence type="ECO:0000313" key="4">
    <source>
        <dbReference type="Proteomes" id="UP000178666"/>
    </source>
</evidence>
<gene>
    <name evidence="2" type="ORF">A8L58_13705</name>
    <name evidence="1" type="ORF">AXH35_12255</name>
</gene>
<dbReference type="Proteomes" id="UP000075221">
    <property type="component" value="Chromosome"/>
</dbReference>
<reference evidence="1 3" key="2">
    <citation type="submission" date="2016-02" db="EMBL/GenBank/DDBJ databases">
        <title>Complete Genome Sequence of Propionibacterium acidipropionici ATCC 55737.</title>
        <authorList>
            <person name="Luna Flores C.H."/>
            <person name="Nielsen L.K."/>
            <person name="Marcellin E."/>
        </authorList>
    </citation>
    <scope>NUCLEOTIDE SEQUENCE [LARGE SCALE GENOMIC DNA]</scope>
    <source>
        <strain evidence="1 3">ATCC 55737</strain>
    </source>
</reference>
<accession>A0AAC8YHF0</accession>
<organism evidence="1 3">
    <name type="scientific">Acidipropionibacterium acidipropionici</name>
    <dbReference type="NCBI Taxonomy" id="1748"/>
    <lineage>
        <taxon>Bacteria</taxon>
        <taxon>Bacillati</taxon>
        <taxon>Actinomycetota</taxon>
        <taxon>Actinomycetes</taxon>
        <taxon>Propionibacteriales</taxon>
        <taxon>Propionibacteriaceae</taxon>
        <taxon>Acidipropionibacterium</taxon>
    </lineage>
</organism>
<dbReference type="InterPro" id="IPR008792">
    <property type="entry name" value="PQQD"/>
</dbReference>
<dbReference type="RefSeq" id="WP_062820014.1">
    <property type="nucleotide sequence ID" value="NZ_CP014352.1"/>
</dbReference>
<evidence type="ECO:0000313" key="2">
    <source>
        <dbReference type="EMBL" id="AOZ47554.1"/>
    </source>
</evidence>
<sequence>MRIRLKPPADMLARDGEAILLYADEAIRLDGVSAAIVELAAEPITLERLAEALEARFGAPEEASVLKATAAAARELAGRGVLLID</sequence>
<dbReference type="AlphaFoldDB" id="A0AAC8YHF0"/>
<evidence type="ECO:0000313" key="3">
    <source>
        <dbReference type="Proteomes" id="UP000075221"/>
    </source>
</evidence>
<evidence type="ECO:0000313" key="1">
    <source>
        <dbReference type="EMBL" id="AMS06092.1"/>
    </source>
</evidence>
<dbReference type="Gene3D" id="1.10.10.1150">
    <property type="entry name" value="Coenzyme PQQ synthesis protein D (PqqD)"/>
    <property type="match status" value="1"/>
</dbReference>
<dbReference type="EMBL" id="CP014352">
    <property type="protein sequence ID" value="AMS06092.1"/>
    <property type="molecule type" value="Genomic_DNA"/>
</dbReference>
<reference evidence="2 4" key="1">
    <citation type="journal article" date="2016" name="Plant Dis.">
        <title>Improved production of propionic acid using genome shuffling.</title>
        <authorList>
            <person name="Luna-Flores C.H."/>
            <person name="Palfreyman R.W."/>
            <person name="Kromer J.O."/>
            <person name="Nielsen L.K."/>
            <person name="Marcellin E."/>
        </authorList>
    </citation>
    <scope>NUCLEOTIDE SEQUENCE [LARGE SCALE GENOMIC DNA]</scope>
    <source>
        <strain evidence="2 4">F3E8</strain>
    </source>
</reference>
<name>A0AAC8YHF0_9ACTN</name>
<dbReference type="Proteomes" id="UP000178666">
    <property type="component" value="Chromosome"/>
</dbReference>
<dbReference type="Pfam" id="PF05402">
    <property type="entry name" value="PqqD"/>
    <property type="match status" value="1"/>
</dbReference>
<protein>
    <recommendedName>
        <fullName evidence="5">PqqD family protein</fullName>
    </recommendedName>
</protein>
<keyword evidence="4" id="KW-1185">Reference proteome</keyword>
<proteinExistence type="predicted"/>
<dbReference type="EMBL" id="CP015970">
    <property type="protein sequence ID" value="AOZ47554.1"/>
    <property type="molecule type" value="Genomic_DNA"/>
</dbReference>